<feature type="compositionally biased region" description="Polar residues" evidence="1">
    <location>
        <begin position="1"/>
        <end position="17"/>
    </location>
</feature>
<organism evidence="2 3">
    <name type="scientific">Streblomastix strix</name>
    <dbReference type="NCBI Taxonomy" id="222440"/>
    <lineage>
        <taxon>Eukaryota</taxon>
        <taxon>Metamonada</taxon>
        <taxon>Preaxostyla</taxon>
        <taxon>Oxymonadida</taxon>
        <taxon>Streblomastigidae</taxon>
        <taxon>Streblomastix</taxon>
    </lineage>
</organism>
<feature type="non-terminal residue" evidence="2">
    <location>
        <position position="115"/>
    </location>
</feature>
<sequence length="115" mass="12622">MEQSKTIYLSTNNSIKKSTIENEIGPSTGNSNSTGRQDFGNGTENERQRSKTSFRQCRLLPSGPVADIGRDLLMRELKIVGGLAYSVRQSATTELAKLGIPERDLATLTHHTQNS</sequence>
<gene>
    <name evidence="2" type="ORF">EZS28_047174</name>
</gene>
<evidence type="ECO:0000256" key="1">
    <source>
        <dbReference type="SAM" id="MobiDB-lite"/>
    </source>
</evidence>
<feature type="compositionally biased region" description="Polar residues" evidence="1">
    <location>
        <begin position="25"/>
        <end position="43"/>
    </location>
</feature>
<protein>
    <submittedName>
        <fullName evidence="2">Uncharacterized protein</fullName>
    </submittedName>
</protein>
<accession>A0A5J4TGR8</accession>
<dbReference type="AlphaFoldDB" id="A0A5J4TGR8"/>
<reference evidence="2 3" key="1">
    <citation type="submission" date="2019-03" db="EMBL/GenBank/DDBJ databases">
        <title>Single cell metagenomics reveals metabolic interactions within the superorganism composed of flagellate Streblomastix strix and complex community of Bacteroidetes bacteria on its surface.</title>
        <authorList>
            <person name="Treitli S.C."/>
            <person name="Kolisko M."/>
            <person name="Husnik F."/>
            <person name="Keeling P."/>
            <person name="Hampl V."/>
        </authorList>
    </citation>
    <scope>NUCLEOTIDE SEQUENCE [LARGE SCALE GENOMIC DNA]</scope>
    <source>
        <strain evidence="2">ST1C</strain>
    </source>
</reference>
<feature type="region of interest" description="Disordered" evidence="1">
    <location>
        <begin position="1"/>
        <end position="57"/>
    </location>
</feature>
<name>A0A5J4TGR8_9EUKA</name>
<evidence type="ECO:0000313" key="3">
    <source>
        <dbReference type="Proteomes" id="UP000324800"/>
    </source>
</evidence>
<dbReference type="Proteomes" id="UP000324800">
    <property type="component" value="Unassembled WGS sequence"/>
</dbReference>
<comment type="caution">
    <text evidence="2">The sequence shown here is derived from an EMBL/GenBank/DDBJ whole genome shotgun (WGS) entry which is preliminary data.</text>
</comment>
<dbReference type="EMBL" id="SNRW01031630">
    <property type="protein sequence ID" value="KAA6357299.1"/>
    <property type="molecule type" value="Genomic_DNA"/>
</dbReference>
<proteinExistence type="predicted"/>
<evidence type="ECO:0000313" key="2">
    <source>
        <dbReference type="EMBL" id="KAA6357299.1"/>
    </source>
</evidence>